<dbReference type="InterPro" id="IPR002656">
    <property type="entry name" value="Acyl_transf_3_dom"/>
</dbReference>
<keyword evidence="3" id="KW-1003">Cell membrane</keyword>
<dbReference type="GO" id="GO:0016413">
    <property type="term" value="F:O-acetyltransferase activity"/>
    <property type="evidence" value="ECO:0007669"/>
    <property type="project" value="TreeGrafter"/>
</dbReference>
<feature type="transmembrane region" description="Helical" evidence="7">
    <location>
        <begin position="107"/>
        <end position="127"/>
    </location>
</feature>
<organism evidence="10 11">
    <name type="scientific">Mastigocoleus testarum BC008</name>
    <dbReference type="NCBI Taxonomy" id="371196"/>
    <lineage>
        <taxon>Bacteria</taxon>
        <taxon>Bacillati</taxon>
        <taxon>Cyanobacteriota</taxon>
        <taxon>Cyanophyceae</taxon>
        <taxon>Nostocales</taxon>
        <taxon>Hapalosiphonaceae</taxon>
        <taxon>Mastigocoleus</taxon>
    </lineage>
</organism>
<name>A0A0V7ZGV2_9CYAN</name>
<accession>A0A0V7ZGV2</accession>
<dbReference type="EMBL" id="LMTZ01000134">
    <property type="protein sequence ID" value="KST63673.1"/>
    <property type="molecule type" value="Genomic_DNA"/>
</dbReference>
<evidence type="ECO:0000256" key="3">
    <source>
        <dbReference type="ARBA" id="ARBA00022475"/>
    </source>
</evidence>
<dbReference type="Pfam" id="PF01757">
    <property type="entry name" value="Acyl_transf_3"/>
    <property type="match status" value="1"/>
</dbReference>
<feature type="transmembrane region" description="Helical" evidence="7">
    <location>
        <begin position="28"/>
        <end position="48"/>
    </location>
</feature>
<evidence type="ECO:0000313" key="10">
    <source>
        <dbReference type="EMBL" id="KST63785.1"/>
    </source>
</evidence>
<evidence type="ECO:0000256" key="6">
    <source>
        <dbReference type="ARBA" id="ARBA00023136"/>
    </source>
</evidence>
<comment type="similarity">
    <text evidence="2">Belongs to the acyltransferase 3 family.</text>
</comment>
<feature type="transmembrane region" description="Helical" evidence="7">
    <location>
        <begin position="235"/>
        <end position="254"/>
    </location>
</feature>
<evidence type="ECO:0000313" key="9">
    <source>
        <dbReference type="EMBL" id="KST63673.1"/>
    </source>
</evidence>
<feature type="transmembrane region" description="Helical" evidence="7">
    <location>
        <begin position="172"/>
        <end position="193"/>
    </location>
</feature>
<evidence type="ECO:0000256" key="7">
    <source>
        <dbReference type="SAM" id="Phobius"/>
    </source>
</evidence>
<feature type="transmembrane region" description="Helical" evidence="7">
    <location>
        <begin position="134"/>
        <end position="152"/>
    </location>
</feature>
<dbReference type="AlphaFoldDB" id="A0A0V7ZGV2"/>
<feature type="transmembrane region" description="Helical" evidence="7">
    <location>
        <begin position="275"/>
        <end position="295"/>
    </location>
</feature>
<proteinExistence type="inferred from homology"/>
<feature type="domain" description="Acyltransferase 3" evidence="8">
    <location>
        <begin position="2"/>
        <end position="328"/>
    </location>
</feature>
<feature type="transmembrane region" description="Helical" evidence="7">
    <location>
        <begin position="307"/>
        <end position="328"/>
    </location>
</feature>
<evidence type="ECO:0000259" key="8">
    <source>
        <dbReference type="Pfam" id="PF01757"/>
    </source>
</evidence>
<dbReference type="PANTHER" id="PTHR40074">
    <property type="entry name" value="O-ACETYLTRANSFERASE WECH"/>
    <property type="match status" value="1"/>
</dbReference>
<comment type="subcellular location">
    <subcellularLocation>
        <location evidence="1">Cell membrane</location>
        <topology evidence="1">Multi-pass membrane protein</topology>
    </subcellularLocation>
</comment>
<dbReference type="EMBL" id="LMTZ01000132">
    <property type="protein sequence ID" value="KST63785.1"/>
    <property type="molecule type" value="Genomic_DNA"/>
</dbReference>
<feature type="transmembrane region" description="Helical" evidence="7">
    <location>
        <begin position="205"/>
        <end position="223"/>
    </location>
</feature>
<dbReference type="GO" id="GO:0009246">
    <property type="term" value="P:enterobacterial common antigen biosynthetic process"/>
    <property type="evidence" value="ECO:0007669"/>
    <property type="project" value="TreeGrafter"/>
</dbReference>
<keyword evidence="11" id="KW-1185">Reference proteome</keyword>
<feature type="transmembrane region" description="Helical" evidence="7">
    <location>
        <begin position="68"/>
        <end position="87"/>
    </location>
</feature>
<evidence type="ECO:0000256" key="4">
    <source>
        <dbReference type="ARBA" id="ARBA00022692"/>
    </source>
</evidence>
<gene>
    <name evidence="9" type="ORF">BC008_14545</name>
    <name evidence="10" type="ORF">BC008_15130</name>
</gene>
<evidence type="ECO:0000256" key="1">
    <source>
        <dbReference type="ARBA" id="ARBA00004651"/>
    </source>
</evidence>
<protein>
    <recommendedName>
        <fullName evidence="8">Acyltransferase 3 domain-containing protein</fullName>
    </recommendedName>
</protein>
<keyword evidence="6 7" id="KW-0472">Membrane</keyword>
<evidence type="ECO:0000256" key="5">
    <source>
        <dbReference type="ARBA" id="ARBA00022989"/>
    </source>
</evidence>
<keyword evidence="5 7" id="KW-1133">Transmembrane helix</keyword>
<comment type="caution">
    <text evidence="10">The sequence shown here is derived from an EMBL/GenBank/DDBJ whole genome shotgun (WGS) entry which is preliminary data.</text>
</comment>
<sequence length="338" mass="39060">MSIVAVVSFHSMILPKESLSSSQLAEGILFSPLKFCVPVFLTISFLLFERGADKYNDSKLAAIKKRLYRLFIPTIFWFTIATLLKLLNRKPIPEIIGDLARGEVFTGAYYLLVIIQLIPIFILIRGWLNKKLNIWFLGIIQALVFLSIYIIPSNSYQEQILTILRSINRPLLIYWFIYIGLGIFFFKNWLLVVKFSSRINIKIKALLLIIYCVVQMIEYRWLFIRFEGNILPFDYVMFSCIISVFIMFFCFASLQETQVSSSIRDLVKILSKYSLGIFCINGIVSQIFISISTRFLSQATFSFPEIIGLKLFVWMILLFISLGLSIFLERIGLKAVVC</sequence>
<keyword evidence="4 7" id="KW-0812">Transmembrane</keyword>
<dbReference type="PANTHER" id="PTHR40074:SF2">
    <property type="entry name" value="O-ACETYLTRANSFERASE WECH"/>
    <property type="match status" value="1"/>
</dbReference>
<reference evidence="10 11" key="1">
    <citation type="journal article" date="2015" name="Genome Announc.">
        <title>Draft Genome of the Euendolithic (true boring) Cyanobacterium Mastigocoleus testarum strain BC008.</title>
        <authorList>
            <person name="Guida B.S."/>
            <person name="Garcia-Pichel F."/>
        </authorList>
    </citation>
    <scope>NUCLEOTIDE SEQUENCE [LARGE SCALE GENOMIC DNA]</scope>
    <source>
        <strain evidence="10 11">BC008</strain>
    </source>
</reference>
<dbReference type="GO" id="GO:0005886">
    <property type="term" value="C:plasma membrane"/>
    <property type="evidence" value="ECO:0007669"/>
    <property type="project" value="UniProtKB-SubCell"/>
</dbReference>
<evidence type="ECO:0000256" key="2">
    <source>
        <dbReference type="ARBA" id="ARBA00007400"/>
    </source>
</evidence>
<evidence type="ECO:0000313" key="11">
    <source>
        <dbReference type="Proteomes" id="UP000053372"/>
    </source>
</evidence>
<dbReference type="Proteomes" id="UP000053372">
    <property type="component" value="Unassembled WGS sequence"/>
</dbReference>